<dbReference type="InterPro" id="IPR017853">
    <property type="entry name" value="GH"/>
</dbReference>
<dbReference type="Pfam" id="PF00232">
    <property type="entry name" value="Glyco_hydro_1"/>
    <property type="match status" value="1"/>
</dbReference>
<keyword evidence="8" id="KW-1185">Reference proteome</keyword>
<dbReference type="Proteomes" id="UP000321547">
    <property type="component" value="Unassembled WGS sequence"/>
</dbReference>
<reference evidence="5 8" key="2">
    <citation type="submission" date="2019-07" db="EMBL/GenBank/DDBJ databases">
        <title>Whole genome shotgun sequence of Halolactibacillus halophilus NBRC 100868.</title>
        <authorList>
            <person name="Hosoyama A."/>
            <person name="Uohara A."/>
            <person name="Ohji S."/>
            <person name="Ichikawa N."/>
        </authorList>
    </citation>
    <scope>NUCLEOTIDE SEQUENCE [LARGE SCALE GENOMIC DNA]</scope>
    <source>
        <strain evidence="5 8">NBRC 100868</strain>
    </source>
</reference>
<evidence type="ECO:0000313" key="6">
    <source>
        <dbReference type="EMBL" id="SFP49479.1"/>
    </source>
</evidence>
<accession>A0A1I5QT99</accession>
<dbReference type="Proteomes" id="UP000242243">
    <property type="component" value="Unassembled WGS sequence"/>
</dbReference>
<dbReference type="InterPro" id="IPR001360">
    <property type="entry name" value="Glyco_hydro_1"/>
</dbReference>
<dbReference type="SUPFAM" id="SSF51445">
    <property type="entry name" value="(Trans)glycosidases"/>
    <property type="match status" value="1"/>
</dbReference>
<evidence type="ECO:0000256" key="2">
    <source>
        <dbReference type="ARBA" id="ARBA00022801"/>
    </source>
</evidence>
<evidence type="ECO:0000256" key="1">
    <source>
        <dbReference type="ARBA" id="ARBA00010838"/>
    </source>
</evidence>
<dbReference type="PANTHER" id="PTHR10353:SF122">
    <property type="entry name" value="6-PHOSPHO-BETA-GLUCOSIDASE ASCB-RELATED"/>
    <property type="match status" value="1"/>
</dbReference>
<dbReference type="GO" id="GO:0005829">
    <property type="term" value="C:cytosol"/>
    <property type="evidence" value="ECO:0007669"/>
    <property type="project" value="TreeGrafter"/>
</dbReference>
<evidence type="ECO:0000256" key="3">
    <source>
        <dbReference type="ARBA" id="ARBA00023295"/>
    </source>
</evidence>
<keyword evidence="2" id="KW-0378">Hydrolase</keyword>
<dbReference type="OrthoDB" id="9765195at2"/>
<reference evidence="6 7" key="1">
    <citation type="submission" date="2016-10" db="EMBL/GenBank/DDBJ databases">
        <authorList>
            <person name="de Groot N.N."/>
        </authorList>
    </citation>
    <scope>NUCLEOTIDE SEQUENCE [LARGE SCALE GENOMIC DNA]</scope>
    <source>
        <strain evidence="6 7">DSM 17073</strain>
    </source>
</reference>
<gene>
    <name evidence="5" type="ORF">HHA03_14450</name>
    <name evidence="6" type="ORF">SAMN05421839_12427</name>
</gene>
<dbReference type="PANTHER" id="PTHR10353">
    <property type="entry name" value="GLYCOSYL HYDROLASE"/>
    <property type="match status" value="1"/>
</dbReference>
<sequence length="489" mass="57003">MMKDKPENIFPKDFLWGGALAACQAEGAYNQGGKTLTVPDCMEFLPERDRKDKKHIEITRETIENAKKDNDTVKYPKRRGINFYNTYKEDIALFAEMGFKVFRYSISWARVFPDGDNDVPNEEALKFYDNVIDECLNNNIEPLITISHFDMPVTLIDNYGGWYNYKLINLYVKYCEVLFKRYKGKVKYWITFNEINMSARKSVKTLGILNEGQENYKEMVYQGLHHQFVAAAKVTKLAHQIDSNNQVGSMVAFFTTYPYTCVPEDVLFTQKDNQMKNLFFLDVLNKGSYPYYAKTFFKNNNIELSISEEDLNVIKENTADFIGLSYYNSMIASSKPNLLELTPGNVESVYKNPHLEHNEWGWQIDPVGFRYTLNHIYDRYNVPLFVLENSSGFLDVLEDDNSIHDPYRIDFLNRHIEQMQLAIKDGVNLIGYTMWGPIDMISSGTSEMSKRYGFIYVDQDNFGNGSKKRYKKDSFYWYKDLIAKNGNIY</sequence>
<proteinExistence type="inferred from homology"/>
<dbReference type="FunFam" id="3.20.20.80:FF:000004">
    <property type="entry name" value="Beta-glucosidase 6-phospho-beta-glucosidase"/>
    <property type="match status" value="1"/>
</dbReference>
<dbReference type="PRINTS" id="PR00131">
    <property type="entry name" value="GLHYDRLASE1"/>
</dbReference>
<dbReference type="GO" id="GO:0016052">
    <property type="term" value="P:carbohydrate catabolic process"/>
    <property type="evidence" value="ECO:0007669"/>
    <property type="project" value="TreeGrafter"/>
</dbReference>
<keyword evidence="3" id="KW-0326">Glycosidase</keyword>
<dbReference type="EMBL" id="BJWI01000019">
    <property type="protein sequence ID" value="GEM01913.1"/>
    <property type="molecule type" value="Genomic_DNA"/>
</dbReference>
<evidence type="ECO:0000313" key="8">
    <source>
        <dbReference type="Proteomes" id="UP000321547"/>
    </source>
</evidence>
<dbReference type="AlphaFoldDB" id="A0A1I5QT99"/>
<comment type="similarity">
    <text evidence="1 4">Belongs to the glycosyl hydrolase 1 family.</text>
</comment>
<name>A0A1I5QT99_9BACI</name>
<dbReference type="GO" id="GO:0008422">
    <property type="term" value="F:beta-glucosidase activity"/>
    <property type="evidence" value="ECO:0007669"/>
    <property type="project" value="TreeGrafter"/>
</dbReference>
<protein>
    <submittedName>
        <fullName evidence="6">6-phospho-beta-glucosidase</fullName>
    </submittedName>
</protein>
<dbReference type="Gene3D" id="3.20.20.80">
    <property type="entry name" value="Glycosidases"/>
    <property type="match status" value="1"/>
</dbReference>
<evidence type="ECO:0000313" key="7">
    <source>
        <dbReference type="Proteomes" id="UP000242243"/>
    </source>
</evidence>
<dbReference type="RefSeq" id="WP_089832554.1">
    <property type="nucleotide sequence ID" value="NZ_BJWI01000019.1"/>
</dbReference>
<dbReference type="STRING" id="306540.SAMN05421839_12427"/>
<organism evidence="6 7">
    <name type="scientific">Halolactibacillus halophilus</name>
    <dbReference type="NCBI Taxonomy" id="306540"/>
    <lineage>
        <taxon>Bacteria</taxon>
        <taxon>Bacillati</taxon>
        <taxon>Bacillota</taxon>
        <taxon>Bacilli</taxon>
        <taxon>Bacillales</taxon>
        <taxon>Bacillaceae</taxon>
        <taxon>Halolactibacillus</taxon>
    </lineage>
</organism>
<dbReference type="EMBL" id="FOXC01000024">
    <property type="protein sequence ID" value="SFP49479.1"/>
    <property type="molecule type" value="Genomic_DNA"/>
</dbReference>
<evidence type="ECO:0000313" key="5">
    <source>
        <dbReference type="EMBL" id="GEM01913.1"/>
    </source>
</evidence>
<evidence type="ECO:0000256" key="4">
    <source>
        <dbReference type="RuleBase" id="RU003690"/>
    </source>
</evidence>